<organism evidence="5 6">
    <name type="scientific">Olea europaea subsp. europaea</name>
    <dbReference type="NCBI Taxonomy" id="158383"/>
    <lineage>
        <taxon>Eukaryota</taxon>
        <taxon>Viridiplantae</taxon>
        <taxon>Streptophyta</taxon>
        <taxon>Embryophyta</taxon>
        <taxon>Tracheophyta</taxon>
        <taxon>Spermatophyta</taxon>
        <taxon>Magnoliopsida</taxon>
        <taxon>eudicotyledons</taxon>
        <taxon>Gunneridae</taxon>
        <taxon>Pentapetalae</taxon>
        <taxon>asterids</taxon>
        <taxon>lamiids</taxon>
        <taxon>Lamiales</taxon>
        <taxon>Oleaceae</taxon>
        <taxon>Oleeae</taxon>
        <taxon>Olea</taxon>
    </lineage>
</organism>
<evidence type="ECO:0000256" key="2">
    <source>
        <dbReference type="ARBA" id="ARBA00022448"/>
    </source>
</evidence>
<dbReference type="EMBL" id="CACTIH010002053">
    <property type="protein sequence ID" value="CAA2972471.1"/>
    <property type="molecule type" value="Genomic_DNA"/>
</dbReference>
<keyword evidence="6" id="KW-1185">Reference proteome</keyword>
<comment type="function">
    <text evidence="3">Component of the exocyst complex.</text>
</comment>
<dbReference type="GO" id="GO:0000145">
    <property type="term" value="C:exocyst"/>
    <property type="evidence" value="ECO:0007669"/>
    <property type="project" value="InterPro"/>
</dbReference>
<sequence>MDPMTSTISYQSAVDTIYHWHHRPVEQLIFDCGESEITRYLEAVDRIQQSLTNGTESDDLNSIAMARLKHEFLKVLTTQSDPFGTVDSITSDWSSLASTGYEDYSSVYNLPSDEEIFYLRHVAERLNSGGHLGDCIELYKRERKSFFYTMIIRLRLEELYAFKKKRFLWEELKVKIEMWIRVARVCFCIVFDFEKQISEKLFSGFGNGASEECFWEIVGDSANNLLVFAETVSSSNQSSERMGTILGLYDTLLFLLLKIDTRFDFGAAEAIRKGVKETVSQLENNIRRMLLDFEKAVFRELSTIQDDRGAIHPLTKRVMNYISLIVSSKKLLTDLIISMPPLKFEDQLIPEGELGDLKGRSHLALHLILIIVVLQLNLKGKSEKLNHVPLRHLFMMNNVHYIVEKIEESKELREIIGDDYMEKLNTNVMQAMTSYQVSTCDQFLSCFREEGLYVTWCFSIQVSKRALRKRLKAFNSVFEEIQTLHTNWIVRDSELLNELRASMVDKLIPAYKKFHAEVEKHREIHKKYFQHSFDDLEALVSKNLFSYYEIIV</sequence>
<name>A0A8S0R2V2_OLEEU</name>
<dbReference type="InterPro" id="IPR016159">
    <property type="entry name" value="Cullin_repeat-like_dom_sf"/>
</dbReference>
<dbReference type="Gene3D" id="1.20.1280.170">
    <property type="entry name" value="Exocyst complex component Exo70"/>
    <property type="match status" value="1"/>
</dbReference>
<evidence type="ECO:0000313" key="6">
    <source>
        <dbReference type="Proteomes" id="UP000594638"/>
    </source>
</evidence>
<dbReference type="InterPro" id="IPR004140">
    <property type="entry name" value="Exo70"/>
</dbReference>
<protein>
    <recommendedName>
        <fullName evidence="3">Exocyst subunit Exo70 family protein</fullName>
    </recommendedName>
</protein>
<accession>A0A8S0R2V2</accession>
<reference evidence="5 6" key="1">
    <citation type="submission" date="2019-12" db="EMBL/GenBank/DDBJ databases">
        <authorList>
            <person name="Alioto T."/>
            <person name="Alioto T."/>
            <person name="Gomez Garrido J."/>
        </authorList>
    </citation>
    <scope>NUCLEOTIDE SEQUENCE [LARGE SCALE GENOMIC DNA]</scope>
</reference>
<dbReference type="AlphaFoldDB" id="A0A8S0R2V2"/>
<keyword evidence="2 3" id="KW-0813">Transport</keyword>
<dbReference type="PANTHER" id="PTHR12542">
    <property type="entry name" value="EXOCYST COMPLEX PROTEIN EXO70"/>
    <property type="match status" value="1"/>
</dbReference>
<keyword evidence="3" id="KW-0653">Protein transport</keyword>
<dbReference type="Proteomes" id="UP000594638">
    <property type="component" value="Unassembled WGS sequence"/>
</dbReference>
<dbReference type="GO" id="GO:0015031">
    <property type="term" value="P:protein transport"/>
    <property type="evidence" value="ECO:0007669"/>
    <property type="project" value="UniProtKB-KW"/>
</dbReference>
<proteinExistence type="inferred from homology"/>
<feature type="domain" description="Exocyst complex subunit Exo70 C-terminal" evidence="4">
    <location>
        <begin position="178"/>
        <end position="541"/>
    </location>
</feature>
<evidence type="ECO:0000256" key="1">
    <source>
        <dbReference type="ARBA" id="ARBA00006756"/>
    </source>
</evidence>
<evidence type="ECO:0000259" key="4">
    <source>
        <dbReference type="Pfam" id="PF03081"/>
    </source>
</evidence>
<dbReference type="GO" id="GO:0006887">
    <property type="term" value="P:exocytosis"/>
    <property type="evidence" value="ECO:0007669"/>
    <property type="project" value="UniProtKB-KW"/>
</dbReference>
<dbReference type="PANTHER" id="PTHR12542:SF7">
    <property type="entry name" value="EXOCYST SUBUNIT EXO70 FAMILY PROTEIN"/>
    <property type="match status" value="1"/>
</dbReference>
<comment type="similarity">
    <text evidence="1 3">Belongs to the EXO70 family.</text>
</comment>
<evidence type="ECO:0000313" key="5">
    <source>
        <dbReference type="EMBL" id="CAA2972471.1"/>
    </source>
</evidence>
<dbReference type="Pfam" id="PF03081">
    <property type="entry name" value="Exo70_C"/>
    <property type="match status" value="1"/>
</dbReference>
<dbReference type="OrthoDB" id="1922221at2759"/>
<keyword evidence="3" id="KW-0268">Exocytosis</keyword>
<comment type="caution">
    <text evidence="5">The sequence shown here is derived from an EMBL/GenBank/DDBJ whole genome shotgun (WGS) entry which is preliminary data.</text>
</comment>
<evidence type="ECO:0000256" key="3">
    <source>
        <dbReference type="RuleBase" id="RU365026"/>
    </source>
</evidence>
<gene>
    <name evidence="5" type="ORF">OLEA9_A060418</name>
</gene>
<dbReference type="Gramene" id="OE9A060418T1">
    <property type="protein sequence ID" value="OE9A060418C1"/>
    <property type="gene ID" value="OE9A060418"/>
</dbReference>
<dbReference type="GO" id="GO:0005546">
    <property type="term" value="F:phosphatidylinositol-4,5-bisphosphate binding"/>
    <property type="evidence" value="ECO:0007669"/>
    <property type="project" value="InterPro"/>
</dbReference>
<dbReference type="InterPro" id="IPR046364">
    <property type="entry name" value="Exo70_C"/>
</dbReference>
<dbReference type="SUPFAM" id="SSF74788">
    <property type="entry name" value="Cullin repeat-like"/>
    <property type="match status" value="1"/>
</dbReference>